<name>A0A2I0BGK0_9ASPA</name>
<evidence type="ECO:0000256" key="1">
    <source>
        <dbReference type="SAM" id="MobiDB-lite"/>
    </source>
</evidence>
<sequence length="66" mass="6804">MEDQRRDRGGKGNPHPQRGRIKREIAREIGQALSSVVGGRRRGPGDGGAEAVVNSGPRGTAAAAAS</sequence>
<dbReference type="AlphaFoldDB" id="A0A2I0BGK0"/>
<dbReference type="Proteomes" id="UP000236161">
    <property type="component" value="Unassembled WGS sequence"/>
</dbReference>
<organism evidence="2 3">
    <name type="scientific">Apostasia shenzhenica</name>
    <dbReference type="NCBI Taxonomy" id="1088818"/>
    <lineage>
        <taxon>Eukaryota</taxon>
        <taxon>Viridiplantae</taxon>
        <taxon>Streptophyta</taxon>
        <taxon>Embryophyta</taxon>
        <taxon>Tracheophyta</taxon>
        <taxon>Spermatophyta</taxon>
        <taxon>Magnoliopsida</taxon>
        <taxon>Liliopsida</taxon>
        <taxon>Asparagales</taxon>
        <taxon>Orchidaceae</taxon>
        <taxon>Apostasioideae</taxon>
        <taxon>Apostasia</taxon>
    </lineage>
</organism>
<dbReference type="EMBL" id="KZ451885">
    <property type="protein sequence ID" value="PKA66928.1"/>
    <property type="molecule type" value="Genomic_DNA"/>
</dbReference>
<feature type="region of interest" description="Disordered" evidence="1">
    <location>
        <begin position="1"/>
        <end position="66"/>
    </location>
</feature>
<keyword evidence="3" id="KW-1185">Reference proteome</keyword>
<protein>
    <submittedName>
        <fullName evidence="2">Uncharacterized protein</fullName>
    </submittedName>
</protein>
<accession>A0A2I0BGK0</accession>
<reference evidence="2 3" key="1">
    <citation type="journal article" date="2017" name="Nature">
        <title>The Apostasia genome and the evolution of orchids.</title>
        <authorList>
            <person name="Zhang G.Q."/>
            <person name="Liu K.W."/>
            <person name="Li Z."/>
            <person name="Lohaus R."/>
            <person name="Hsiao Y.Y."/>
            <person name="Niu S.C."/>
            <person name="Wang J.Y."/>
            <person name="Lin Y.C."/>
            <person name="Xu Q."/>
            <person name="Chen L.J."/>
            <person name="Yoshida K."/>
            <person name="Fujiwara S."/>
            <person name="Wang Z.W."/>
            <person name="Zhang Y.Q."/>
            <person name="Mitsuda N."/>
            <person name="Wang M."/>
            <person name="Liu G.H."/>
            <person name="Pecoraro L."/>
            <person name="Huang H.X."/>
            <person name="Xiao X.J."/>
            <person name="Lin M."/>
            <person name="Wu X.Y."/>
            <person name="Wu W.L."/>
            <person name="Chen Y.Y."/>
            <person name="Chang S.B."/>
            <person name="Sakamoto S."/>
            <person name="Ohme-Takagi M."/>
            <person name="Yagi M."/>
            <person name="Zeng S.J."/>
            <person name="Shen C.Y."/>
            <person name="Yeh C.M."/>
            <person name="Luo Y.B."/>
            <person name="Tsai W.C."/>
            <person name="Van de Peer Y."/>
            <person name="Liu Z.J."/>
        </authorList>
    </citation>
    <scope>NUCLEOTIDE SEQUENCE [LARGE SCALE GENOMIC DNA]</scope>
    <source>
        <strain evidence="3">cv. Shenzhen</strain>
        <tissue evidence="2">Stem</tissue>
    </source>
</reference>
<evidence type="ECO:0000313" key="2">
    <source>
        <dbReference type="EMBL" id="PKA66928.1"/>
    </source>
</evidence>
<evidence type="ECO:0000313" key="3">
    <source>
        <dbReference type="Proteomes" id="UP000236161"/>
    </source>
</evidence>
<feature type="compositionally biased region" description="Basic and acidic residues" evidence="1">
    <location>
        <begin position="1"/>
        <end position="10"/>
    </location>
</feature>
<gene>
    <name evidence="2" type="ORF">AXF42_Ash003585</name>
</gene>
<proteinExistence type="predicted"/>